<gene>
    <name evidence="3" type="ORF">C8N46_11418</name>
</gene>
<dbReference type="Proteomes" id="UP000244090">
    <property type="component" value="Unassembled WGS sequence"/>
</dbReference>
<keyword evidence="1" id="KW-0812">Transmembrane</keyword>
<organism evidence="3 4">
    <name type="scientific">Kordia periserrulae</name>
    <dbReference type="NCBI Taxonomy" id="701523"/>
    <lineage>
        <taxon>Bacteria</taxon>
        <taxon>Pseudomonadati</taxon>
        <taxon>Bacteroidota</taxon>
        <taxon>Flavobacteriia</taxon>
        <taxon>Flavobacteriales</taxon>
        <taxon>Flavobacteriaceae</taxon>
        <taxon>Kordia</taxon>
    </lineage>
</organism>
<dbReference type="InterPro" id="IPR025588">
    <property type="entry name" value="YcxB-like_C"/>
</dbReference>
<evidence type="ECO:0000256" key="1">
    <source>
        <dbReference type="SAM" id="Phobius"/>
    </source>
</evidence>
<feature type="domain" description="YcxB-like C-terminal" evidence="2">
    <location>
        <begin position="83"/>
        <end position="143"/>
    </location>
</feature>
<feature type="transmembrane region" description="Helical" evidence="1">
    <location>
        <begin position="48"/>
        <end position="69"/>
    </location>
</feature>
<keyword evidence="1" id="KW-1133">Transmembrane helix</keyword>
<accession>A0A2T6BQK0</accession>
<comment type="caution">
    <text evidence="3">The sequence shown here is derived from an EMBL/GenBank/DDBJ whole genome shotgun (WGS) entry which is preliminary data.</text>
</comment>
<dbReference type="RefSeq" id="WP_108116807.1">
    <property type="nucleotide sequence ID" value="NZ_QBKT01000014.1"/>
</dbReference>
<evidence type="ECO:0000313" key="3">
    <source>
        <dbReference type="EMBL" id="PTX58373.1"/>
    </source>
</evidence>
<dbReference type="AlphaFoldDB" id="A0A2T6BQK0"/>
<reference evidence="3 4" key="1">
    <citation type="submission" date="2018-04" db="EMBL/GenBank/DDBJ databases">
        <title>Genomic Encyclopedia of Archaeal and Bacterial Type Strains, Phase II (KMG-II): from individual species to whole genera.</title>
        <authorList>
            <person name="Goeker M."/>
        </authorList>
    </citation>
    <scope>NUCLEOTIDE SEQUENCE [LARGE SCALE GENOMIC DNA]</scope>
    <source>
        <strain evidence="3 4">DSM 25731</strain>
    </source>
</reference>
<evidence type="ECO:0000259" key="2">
    <source>
        <dbReference type="Pfam" id="PF14317"/>
    </source>
</evidence>
<name>A0A2T6BQK0_9FLAO</name>
<protein>
    <recommendedName>
        <fullName evidence="2">YcxB-like C-terminal domain-containing protein</fullName>
    </recommendedName>
</protein>
<feature type="transmembrane region" description="Helical" evidence="1">
    <location>
        <begin position="21"/>
        <end position="42"/>
    </location>
</feature>
<sequence length="146" mass="17425">MIATKTYSLTREKYRDVFFFVFGRSLLQLLPFLVVWTLLFGWQVGQLIALYSLIVLIIVGFSYLILTYVKNMEPYFSETQLHFDEETLQFTKNGEQVSWKIGLLKNVITKDDYWLIYVSKTKYIYIARDIFYSDDDLKKFETYINA</sequence>
<keyword evidence="4" id="KW-1185">Reference proteome</keyword>
<keyword evidence="1" id="KW-0472">Membrane</keyword>
<dbReference type="OrthoDB" id="1437393at2"/>
<evidence type="ECO:0000313" key="4">
    <source>
        <dbReference type="Proteomes" id="UP000244090"/>
    </source>
</evidence>
<dbReference type="EMBL" id="QBKT01000014">
    <property type="protein sequence ID" value="PTX58373.1"/>
    <property type="molecule type" value="Genomic_DNA"/>
</dbReference>
<dbReference type="Pfam" id="PF14317">
    <property type="entry name" value="YcxB"/>
    <property type="match status" value="1"/>
</dbReference>
<proteinExistence type="predicted"/>